<organism evidence="4 5">
    <name type="scientific">Amorphotheca resinae ATCC 22711</name>
    <dbReference type="NCBI Taxonomy" id="857342"/>
    <lineage>
        <taxon>Eukaryota</taxon>
        <taxon>Fungi</taxon>
        <taxon>Dikarya</taxon>
        <taxon>Ascomycota</taxon>
        <taxon>Pezizomycotina</taxon>
        <taxon>Leotiomycetes</taxon>
        <taxon>Helotiales</taxon>
        <taxon>Amorphothecaceae</taxon>
        <taxon>Amorphotheca</taxon>
    </lineage>
</organism>
<dbReference type="PROSITE" id="PS50297">
    <property type="entry name" value="ANK_REP_REGION"/>
    <property type="match status" value="1"/>
</dbReference>
<dbReference type="PROSITE" id="PS50088">
    <property type="entry name" value="ANK_REPEAT"/>
    <property type="match status" value="2"/>
</dbReference>
<dbReference type="AlphaFoldDB" id="A0A2T3ATZ2"/>
<keyword evidence="1" id="KW-0677">Repeat</keyword>
<dbReference type="RefSeq" id="XP_024718138.1">
    <property type="nucleotide sequence ID" value="XM_024868916.1"/>
</dbReference>
<evidence type="ECO:0000256" key="2">
    <source>
        <dbReference type="ARBA" id="ARBA00023043"/>
    </source>
</evidence>
<feature type="repeat" description="ANK" evidence="3">
    <location>
        <begin position="146"/>
        <end position="178"/>
    </location>
</feature>
<evidence type="ECO:0000256" key="3">
    <source>
        <dbReference type="PROSITE-ProRule" id="PRU00023"/>
    </source>
</evidence>
<proteinExistence type="predicted"/>
<dbReference type="InterPro" id="IPR002110">
    <property type="entry name" value="Ankyrin_rpt"/>
</dbReference>
<dbReference type="EMBL" id="KZ679016">
    <property type="protein sequence ID" value="PSS10959.1"/>
    <property type="molecule type" value="Genomic_DNA"/>
</dbReference>
<accession>A0A2T3ATZ2</accession>
<gene>
    <name evidence="4" type="ORF">M430DRAFT_61325</name>
</gene>
<dbReference type="InterPro" id="IPR036770">
    <property type="entry name" value="Ankyrin_rpt-contain_sf"/>
</dbReference>
<dbReference type="PANTHER" id="PTHR24166:SF48">
    <property type="entry name" value="PROTEIN VAPYRIN"/>
    <property type="match status" value="1"/>
</dbReference>
<sequence>MELLDLPIEVLKLIVSEMMNVITFRRANRLQLINRTVIDYMFDRHNVHRLTGCRARRKSVKLICAEYIRSKIENDDIRLSPLSTAIRRAISLLENLCVSDDKLLSDAQRRAYIRIFSESATDHMGIRAISQNLLPSPTVSENLEEDLSAALTIASALGDINTITALLKKGADLTSQNPFFLHPMDTAVKHGQLLALQELLRYGKPQDRTLRLACRAGHIDIVQVLYNQLKPSLLRSSLSSYGNIESLVGEAVASGSLPLVDYFLQPGQPFRSRLREAAFCTACSFGNLELITRLLDCGVDVNVLDFAGFTGIELAAENGELDTVKLLLERDFNTKHIFFHHALLWAAREGHIEVAKVLLDHGANIDYRRLRPVSNLDCFGGPCRTAVFGAAVRGEVEMFWFLIERGANLKVLGCHDRENALRVADEKRDEGLKQLLLNAGVCREE</sequence>
<dbReference type="Gene3D" id="1.25.40.20">
    <property type="entry name" value="Ankyrin repeat-containing domain"/>
    <property type="match status" value="1"/>
</dbReference>
<name>A0A2T3ATZ2_AMORE</name>
<dbReference type="OrthoDB" id="3562223at2759"/>
<protein>
    <submittedName>
        <fullName evidence="4">Uncharacterized protein</fullName>
    </submittedName>
</protein>
<dbReference type="PANTHER" id="PTHR24166">
    <property type="entry name" value="ROLLING PEBBLES, ISOFORM B"/>
    <property type="match status" value="1"/>
</dbReference>
<dbReference type="InterPro" id="IPR050889">
    <property type="entry name" value="Dendritic_Spine_Reg/Scaffold"/>
</dbReference>
<evidence type="ECO:0000313" key="5">
    <source>
        <dbReference type="Proteomes" id="UP000241818"/>
    </source>
</evidence>
<keyword evidence="5" id="KW-1185">Reference proteome</keyword>
<dbReference type="SUPFAM" id="SSF48403">
    <property type="entry name" value="Ankyrin repeat"/>
    <property type="match status" value="1"/>
</dbReference>
<evidence type="ECO:0000256" key="1">
    <source>
        <dbReference type="ARBA" id="ARBA00022737"/>
    </source>
</evidence>
<keyword evidence="2 3" id="KW-0040">ANK repeat</keyword>
<dbReference type="STRING" id="857342.A0A2T3ATZ2"/>
<dbReference type="SMART" id="SM00248">
    <property type="entry name" value="ANK"/>
    <property type="match status" value="6"/>
</dbReference>
<evidence type="ECO:0000313" key="4">
    <source>
        <dbReference type="EMBL" id="PSS10959.1"/>
    </source>
</evidence>
<dbReference type="InParanoid" id="A0A2T3ATZ2"/>
<feature type="repeat" description="ANK" evidence="3">
    <location>
        <begin position="342"/>
        <end position="370"/>
    </location>
</feature>
<dbReference type="Proteomes" id="UP000241818">
    <property type="component" value="Unassembled WGS sequence"/>
</dbReference>
<reference evidence="4 5" key="1">
    <citation type="journal article" date="2018" name="New Phytol.">
        <title>Comparative genomics and transcriptomics depict ericoid mycorrhizal fungi as versatile saprotrophs and plant mutualists.</title>
        <authorList>
            <person name="Martino E."/>
            <person name="Morin E."/>
            <person name="Grelet G.A."/>
            <person name="Kuo A."/>
            <person name="Kohler A."/>
            <person name="Daghino S."/>
            <person name="Barry K.W."/>
            <person name="Cichocki N."/>
            <person name="Clum A."/>
            <person name="Dockter R.B."/>
            <person name="Hainaut M."/>
            <person name="Kuo R.C."/>
            <person name="LaButti K."/>
            <person name="Lindahl B.D."/>
            <person name="Lindquist E.A."/>
            <person name="Lipzen A."/>
            <person name="Khouja H.R."/>
            <person name="Magnuson J."/>
            <person name="Murat C."/>
            <person name="Ohm R.A."/>
            <person name="Singer S.W."/>
            <person name="Spatafora J.W."/>
            <person name="Wang M."/>
            <person name="Veneault-Fourrey C."/>
            <person name="Henrissat B."/>
            <person name="Grigoriev I.V."/>
            <person name="Martin F.M."/>
            <person name="Perotto S."/>
        </authorList>
    </citation>
    <scope>NUCLEOTIDE SEQUENCE [LARGE SCALE GENOMIC DNA]</scope>
    <source>
        <strain evidence="4 5">ATCC 22711</strain>
    </source>
</reference>
<dbReference type="GeneID" id="36576997"/>
<dbReference type="Pfam" id="PF12796">
    <property type="entry name" value="Ank_2"/>
    <property type="match status" value="1"/>
</dbReference>